<dbReference type="OrthoDB" id="543260at2759"/>
<protein>
    <submittedName>
        <fullName evidence="3">Uncharacterized protein At1g10890-like</fullName>
    </submittedName>
</protein>
<dbReference type="GO" id="GO:0005654">
    <property type="term" value="C:nucleoplasm"/>
    <property type="evidence" value="ECO:0007669"/>
    <property type="project" value="TreeGrafter"/>
</dbReference>
<feature type="coiled-coil region" evidence="1">
    <location>
        <begin position="91"/>
        <end position="121"/>
    </location>
</feature>
<name>A0A6J1KE69_CUCMA</name>
<dbReference type="GO" id="GO:0005739">
    <property type="term" value="C:mitochondrion"/>
    <property type="evidence" value="ECO:0007669"/>
    <property type="project" value="TreeGrafter"/>
</dbReference>
<evidence type="ECO:0000256" key="1">
    <source>
        <dbReference type="SAM" id="Coils"/>
    </source>
</evidence>
<dbReference type="KEGG" id="cmax:111494883"/>
<dbReference type="InterPro" id="IPR033371">
    <property type="entry name" value="ARGLU1"/>
</dbReference>
<proteinExistence type="predicted"/>
<reference evidence="3" key="1">
    <citation type="submission" date="2025-08" db="UniProtKB">
        <authorList>
            <consortium name="RefSeq"/>
        </authorList>
    </citation>
    <scope>IDENTIFICATION</scope>
    <source>
        <tissue evidence="3">Young leaves</tissue>
    </source>
</reference>
<evidence type="ECO:0000313" key="3">
    <source>
        <dbReference type="RefSeq" id="XP_023000637.1"/>
    </source>
</evidence>
<dbReference type="PANTHER" id="PTHR31711:SF2">
    <property type="entry name" value="ARGININE_GLUTAMATE-RICH 1 PROTEIN"/>
    <property type="match status" value="1"/>
</dbReference>
<accession>A0A6J1KE69</accession>
<dbReference type="AlphaFoldDB" id="A0A6J1KE69"/>
<keyword evidence="1" id="KW-0175">Coiled coil</keyword>
<gene>
    <name evidence="3" type="primary">LOC111494883</name>
</gene>
<dbReference type="PANTHER" id="PTHR31711">
    <property type="entry name" value="ARGININE AND GLUTAMATE-RICH PROTEIN 1"/>
    <property type="match status" value="1"/>
</dbReference>
<dbReference type="Pfam" id="PF15346">
    <property type="entry name" value="ARGLU"/>
    <property type="match status" value="1"/>
</dbReference>
<sequence length="147" mass="17233">MESLVDKCLKIEYEDLEFQNVVTEVAKAEEIKEVTCDGEKKLEEDATRRVGELIQKNVEERLNSTETKLEIQMRIEEGRKKLFDDVDVQFEKEKEAALTATRQKEEQARKEREELDKMLEENWRSVEKAKRRLALEGATAEGRRTIS</sequence>
<dbReference type="GO" id="GO:0045296">
    <property type="term" value="F:cadherin binding"/>
    <property type="evidence" value="ECO:0007669"/>
    <property type="project" value="TreeGrafter"/>
</dbReference>
<keyword evidence="2" id="KW-1185">Reference proteome</keyword>
<dbReference type="GeneID" id="111494883"/>
<dbReference type="Proteomes" id="UP000504608">
    <property type="component" value="Unplaced"/>
</dbReference>
<dbReference type="RefSeq" id="XP_023000637.1">
    <property type="nucleotide sequence ID" value="XM_023144869.1"/>
</dbReference>
<evidence type="ECO:0000313" key="2">
    <source>
        <dbReference type="Proteomes" id="UP000504608"/>
    </source>
</evidence>
<organism evidence="2 3">
    <name type="scientific">Cucurbita maxima</name>
    <name type="common">Pumpkin</name>
    <name type="synonym">Winter squash</name>
    <dbReference type="NCBI Taxonomy" id="3661"/>
    <lineage>
        <taxon>Eukaryota</taxon>
        <taxon>Viridiplantae</taxon>
        <taxon>Streptophyta</taxon>
        <taxon>Embryophyta</taxon>
        <taxon>Tracheophyta</taxon>
        <taxon>Spermatophyta</taxon>
        <taxon>Magnoliopsida</taxon>
        <taxon>eudicotyledons</taxon>
        <taxon>Gunneridae</taxon>
        <taxon>Pentapetalae</taxon>
        <taxon>rosids</taxon>
        <taxon>fabids</taxon>
        <taxon>Cucurbitales</taxon>
        <taxon>Cucurbitaceae</taxon>
        <taxon>Cucurbiteae</taxon>
        <taxon>Cucurbita</taxon>
    </lineage>
</organism>